<evidence type="ECO:0000313" key="2">
    <source>
        <dbReference type="EMBL" id="OJD27438.1"/>
    </source>
</evidence>
<gene>
    <name evidence="2" type="ORF">ACJ73_01166</name>
</gene>
<reference evidence="2 3" key="1">
    <citation type="submission" date="2015-08" db="EMBL/GenBank/DDBJ databases">
        <title>Emmonsia species relationships and genome sequence.</title>
        <authorList>
            <person name="Cuomo C.A."/>
            <person name="Schwartz I.S."/>
            <person name="Kenyon C."/>
            <person name="De Hoog G.S."/>
            <person name="Govender N.P."/>
            <person name="Botha A."/>
            <person name="Moreno L."/>
            <person name="De Vries M."/>
            <person name="Munoz J.F."/>
            <person name="Stielow J.B."/>
        </authorList>
    </citation>
    <scope>NUCLEOTIDE SEQUENCE [LARGE SCALE GENOMIC DNA]</scope>
    <source>
        <strain evidence="2 3">EI222</strain>
    </source>
</reference>
<organism evidence="2 3">
    <name type="scientific">Blastomyces percursus</name>
    <dbReference type="NCBI Taxonomy" id="1658174"/>
    <lineage>
        <taxon>Eukaryota</taxon>
        <taxon>Fungi</taxon>
        <taxon>Dikarya</taxon>
        <taxon>Ascomycota</taxon>
        <taxon>Pezizomycotina</taxon>
        <taxon>Eurotiomycetes</taxon>
        <taxon>Eurotiomycetidae</taxon>
        <taxon>Onygenales</taxon>
        <taxon>Ajellomycetaceae</taxon>
        <taxon>Blastomyces</taxon>
    </lineage>
</organism>
<evidence type="ECO:0000313" key="3">
    <source>
        <dbReference type="Proteomes" id="UP000242791"/>
    </source>
</evidence>
<protein>
    <submittedName>
        <fullName evidence="2">Uncharacterized protein</fullName>
    </submittedName>
</protein>
<comment type="caution">
    <text evidence="2">The sequence shown here is derived from an EMBL/GenBank/DDBJ whole genome shotgun (WGS) entry which is preliminary data.</text>
</comment>
<feature type="compositionally biased region" description="Polar residues" evidence="1">
    <location>
        <begin position="49"/>
        <end position="58"/>
    </location>
</feature>
<dbReference type="VEuPathDB" id="FungiDB:ACJ73_01166"/>
<feature type="region of interest" description="Disordered" evidence="1">
    <location>
        <begin position="1"/>
        <end position="58"/>
    </location>
</feature>
<proteinExistence type="predicted"/>
<dbReference type="EMBL" id="LGTZ01000098">
    <property type="protein sequence ID" value="OJD27438.1"/>
    <property type="molecule type" value="Genomic_DNA"/>
</dbReference>
<sequence>MEERAEQEQVEHMERLRNQEGLFEAEDYPEEVDKERVAQAQDKPPGQDMSAQTENASKRITQLDLRNPAEIGQDGRCSVVERLVIKYRRKGFVPCDKDSRDDGTNTVLLVPAQQAASGRQLDFVSNRFKPAEQVAKKSRL</sequence>
<name>A0A1J9QF37_9EURO</name>
<dbReference type="AlphaFoldDB" id="A0A1J9QF37"/>
<dbReference type="OrthoDB" id="10552779at2759"/>
<dbReference type="Proteomes" id="UP000242791">
    <property type="component" value="Unassembled WGS sequence"/>
</dbReference>
<evidence type="ECO:0000256" key="1">
    <source>
        <dbReference type="SAM" id="MobiDB-lite"/>
    </source>
</evidence>
<feature type="compositionally biased region" description="Basic and acidic residues" evidence="1">
    <location>
        <begin position="1"/>
        <end position="18"/>
    </location>
</feature>
<accession>A0A1J9QF37</accession>
<keyword evidence="3" id="KW-1185">Reference proteome</keyword>